<dbReference type="KEGG" id="ome:OLMES_1743"/>
<keyword evidence="3" id="KW-1185">Reference proteome</keyword>
<dbReference type="Gene3D" id="3.40.190.10">
    <property type="entry name" value="Periplasmic binding protein-like II"/>
    <property type="match status" value="2"/>
</dbReference>
<feature type="domain" description="Solute-binding protein family 3/N-terminal" evidence="1">
    <location>
        <begin position="31"/>
        <end position="221"/>
    </location>
</feature>
<sequence length="237" mass="27076">MLVPHFGYCACGISEDATYVLGIEQLNYFPHYSSQHGVVTGFAKEFFDEFAKASNIKLTIKPLPVKRLYQNLGAGQIDLKYPSNPNWKSQFTAGQQLYFSKPIVSTQDVSFVRNEWDDENLSHLGTIVGFTIPIGYQAKIKTHELHLTEVNRISSLINMLLIGRLDAIYINREVGLFYIQEHLRKSPQPTIDYQLPNVALDFHVSSISQPDLITCLDHFLKKSETRILQIKTKYNVH</sequence>
<dbReference type="AlphaFoldDB" id="A0A1Y0I5Q6"/>
<dbReference type="InterPro" id="IPR001638">
    <property type="entry name" value="Solute-binding_3/MltF_N"/>
</dbReference>
<protein>
    <submittedName>
        <fullName evidence="2">Family 3 extracellular solute-binding protein</fullName>
    </submittedName>
</protein>
<proteinExistence type="predicted"/>
<organism evidence="2 3">
    <name type="scientific">Oleiphilus messinensis</name>
    <dbReference type="NCBI Taxonomy" id="141451"/>
    <lineage>
        <taxon>Bacteria</taxon>
        <taxon>Pseudomonadati</taxon>
        <taxon>Pseudomonadota</taxon>
        <taxon>Gammaproteobacteria</taxon>
        <taxon>Oceanospirillales</taxon>
        <taxon>Oleiphilaceae</taxon>
        <taxon>Oleiphilus</taxon>
    </lineage>
</organism>
<reference evidence="2 3" key="1">
    <citation type="submission" date="2017-05" db="EMBL/GenBank/DDBJ databases">
        <title>Genomic insights into alkan degradation activity of Oleiphilus messinensis.</title>
        <authorList>
            <person name="Kozyavkin S.A."/>
            <person name="Slesarev A.I."/>
            <person name="Golyshin P.N."/>
            <person name="Korzhenkov A."/>
            <person name="Golyshina O.N."/>
            <person name="Toshchakov S.V."/>
        </authorList>
    </citation>
    <scope>NUCLEOTIDE SEQUENCE [LARGE SCALE GENOMIC DNA]</scope>
    <source>
        <strain evidence="2 3">ME102</strain>
    </source>
</reference>
<accession>A0A1Y0I5Q6</accession>
<dbReference type="Pfam" id="PF00497">
    <property type="entry name" value="SBP_bac_3"/>
    <property type="match status" value="1"/>
</dbReference>
<evidence type="ECO:0000259" key="1">
    <source>
        <dbReference type="Pfam" id="PF00497"/>
    </source>
</evidence>
<evidence type="ECO:0000313" key="3">
    <source>
        <dbReference type="Proteomes" id="UP000196027"/>
    </source>
</evidence>
<dbReference type="EMBL" id="CP021425">
    <property type="protein sequence ID" value="ARU55818.1"/>
    <property type="molecule type" value="Genomic_DNA"/>
</dbReference>
<evidence type="ECO:0000313" key="2">
    <source>
        <dbReference type="EMBL" id="ARU55818.1"/>
    </source>
</evidence>
<gene>
    <name evidence="2" type="ORF">OLMES_1743</name>
</gene>
<name>A0A1Y0I5Q6_9GAMM</name>
<dbReference type="SUPFAM" id="SSF53850">
    <property type="entry name" value="Periplasmic binding protein-like II"/>
    <property type="match status" value="1"/>
</dbReference>
<dbReference type="Proteomes" id="UP000196027">
    <property type="component" value="Chromosome"/>
</dbReference>